<evidence type="ECO:0000259" key="2">
    <source>
        <dbReference type="SMART" id="SM00198"/>
    </source>
</evidence>
<reference evidence="3" key="1">
    <citation type="journal article" date="2020" name="Stud. Mycol.">
        <title>101 Dothideomycetes genomes: a test case for predicting lifestyles and emergence of pathogens.</title>
        <authorList>
            <person name="Haridas S."/>
            <person name="Albert R."/>
            <person name="Binder M."/>
            <person name="Bloem J."/>
            <person name="Labutti K."/>
            <person name="Salamov A."/>
            <person name="Andreopoulos B."/>
            <person name="Baker S."/>
            <person name="Barry K."/>
            <person name="Bills G."/>
            <person name="Bluhm B."/>
            <person name="Cannon C."/>
            <person name="Castanera R."/>
            <person name="Culley D."/>
            <person name="Daum C."/>
            <person name="Ezra D."/>
            <person name="Gonzalez J."/>
            <person name="Henrissat B."/>
            <person name="Kuo A."/>
            <person name="Liang C."/>
            <person name="Lipzen A."/>
            <person name="Lutzoni F."/>
            <person name="Magnuson J."/>
            <person name="Mondo S."/>
            <person name="Nolan M."/>
            <person name="Ohm R."/>
            <person name="Pangilinan J."/>
            <person name="Park H.-J."/>
            <person name="Ramirez L."/>
            <person name="Alfaro M."/>
            <person name="Sun H."/>
            <person name="Tritt A."/>
            <person name="Yoshinaga Y."/>
            <person name="Zwiers L.-H."/>
            <person name="Turgeon B."/>
            <person name="Goodwin S."/>
            <person name="Spatafora J."/>
            <person name="Crous P."/>
            <person name="Grigoriev I."/>
        </authorList>
    </citation>
    <scope>NUCLEOTIDE SEQUENCE</scope>
    <source>
        <strain evidence="3">CBS 113818</strain>
    </source>
</reference>
<evidence type="ECO:0000256" key="1">
    <source>
        <dbReference type="SAM" id="SignalP"/>
    </source>
</evidence>
<dbReference type="InterPro" id="IPR018244">
    <property type="entry name" value="Allrgn_V5/Tpx1_CS"/>
</dbReference>
<feature type="signal peptide" evidence="1">
    <location>
        <begin position="1"/>
        <end position="23"/>
    </location>
</feature>
<dbReference type="EMBL" id="MU006217">
    <property type="protein sequence ID" value="KAF2831849.1"/>
    <property type="molecule type" value="Genomic_DNA"/>
</dbReference>
<dbReference type="SMART" id="SM00198">
    <property type="entry name" value="SCP"/>
    <property type="match status" value="1"/>
</dbReference>
<dbReference type="InterPro" id="IPR014044">
    <property type="entry name" value="CAP_dom"/>
</dbReference>
<name>A0A6A7AGQ0_9PLEO</name>
<dbReference type="AlphaFoldDB" id="A0A6A7AGQ0"/>
<dbReference type="SUPFAM" id="SSF55797">
    <property type="entry name" value="PR-1-like"/>
    <property type="match status" value="1"/>
</dbReference>
<evidence type="ECO:0000313" key="4">
    <source>
        <dbReference type="Proteomes" id="UP000799424"/>
    </source>
</evidence>
<proteinExistence type="predicted"/>
<dbReference type="PROSITE" id="PS01009">
    <property type="entry name" value="CRISP_1"/>
    <property type="match status" value="1"/>
</dbReference>
<keyword evidence="4" id="KW-1185">Reference proteome</keyword>
<organism evidence="3 4">
    <name type="scientific">Ophiobolus disseminans</name>
    <dbReference type="NCBI Taxonomy" id="1469910"/>
    <lineage>
        <taxon>Eukaryota</taxon>
        <taxon>Fungi</taxon>
        <taxon>Dikarya</taxon>
        <taxon>Ascomycota</taxon>
        <taxon>Pezizomycotina</taxon>
        <taxon>Dothideomycetes</taxon>
        <taxon>Pleosporomycetidae</taxon>
        <taxon>Pleosporales</taxon>
        <taxon>Pleosporineae</taxon>
        <taxon>Phaeosphaeriaceae</taxon>
        <taxon>Ophiobolus</taxon>
    </lineage>
</organism>
<keyword evidence="1" id="KW-0732">Signal</keyword>
<evidence type="ECO:0000313" key="3">
    <source>
        <dbReference type="EMBL" id="KAF2831849.1"/>
    </source>
</evidence>
<dbReference type="PANTHER" id="PTHR10334">
    <property type="entry name" value="CYSTEINE-RICH SECRETORY PROTEIN-RELATED"/>
    <property type="match status" value="1"/>
</dbReference>
<dbReference type="Proteomes" id="UP000799424">
    <property type="component" value="Unassembled WGS sequence"/>
</dbReference>
<protein>
    <submittedName>
        <fullName evidence="3">PR-1-like protein</fullName>
    </submittedName>
</protein>
<sequence>MPSLLSIIPILPILLLLLSTTHAFPQSSPSPESSSPEYTSNSTFRETVLNVTNTFRTQHNATSLSWNETLEEEAEKWAGKCGFGHSGGPAGENLAAGYANVTQSISVWADERVGFDFRGGEFSTSTGHFTQLVWRTTSSVGCARTLCNGGSSGGKGDAPGWFLVCEYWPGGNVIGQFKENVHQREGVSGGTRERGVGCWMWALVLFGGLLGGMAW</sequence>
<dbReference type="OrthoDB" id="337038at2759"/>
<gene>
    <name evidence="3" type="ORF">CC86DRAFT_281384</name>
</gene>
<dbReference type="PRINTS" id="PR00837">
    <property type="entry name" value="V5TPXLIKE"/>
</dbReference>
<dbReference type="Gene3D" id="3.40.33.10">
    <property type="entry name" value="CAP"/>
    <property type="match status" value="1"/>
</dbReference>
<dbReference type="InterPro" id="IPR035940">
    <property type="entry name" value="CAP_sf"/>
</dbReference>
<feature type="chain" id="PRO_5025332952" evidence="1">
    <location>
        <begin position="24"/>
        <end position="215"/>
    </location>
</feature>
<dbReference type="Pfam" id="PF00188">
    <property type="entry name" value="CAP"/>
    <property type="match status" value="1"/>
</dbReference>
<feature type="domain" description="SCP" evidence="2">
    <location>
        <begin position="43"/>
        <end position="175"/>
    </location>
</feature>
<accession>A0A6A7AGQ0</accession>
<dbReference type="GO" id="GO:0005576">
    <property type="term" value="C:extracellular region"/>
    <property type="evidence" value="ECO:0007669"/>
    <property type="project" value="InterPro"/>
</dbReference>
<dbReference type="InterPro" id="IPR001283">
    <property type="entry name" value="CRISP-related"/>
</dbReference>